<keyword evidence="2" id="KW-1185">Reference proteome</keyword>
<evidence type="ECO:0000313" key="1">
    <source>
        <dbReference type="EMBL" id="CAH1451182.1"/>
    </source>
</evidence>
<sequence>METGKNCYMLGAKELYIALQEDNECWKWGHIPESRFAEVCILKKVCWLQIRGKIASVMLSQNSTYVAYLVFRTTSNSKGLSVTSKTTVSFNGIGMVTENVYLQRPKACEIWQENDVFPHRRKDGWMEIKLGEFEYNEGDSGEVEMTFEEVKDLHWKEGLIVEGIELRPK</sequence>
<dbReference type="EMBL" id="CAKMRJ010005704">
    <property type="protein sequence ID" value="CAH1451182.1"/>
    <property type="molecule type" value="Genomic_DNA"/>
</dbReference>
<comment type="caution">
    <text evidence="1">The sequence shown here is derived from an EMBL/GenBank/DDBJ whole genome shotgun (WGS) entry which is preliminary data.</text>
</comment>
<organism evidence="1 2">
    <name type="scientific">Lactuca virosa</name>
    <dbReference type="NCBI Taxonomy" id="75947"/>
    <lineage>
        <taxon>Eukaryota</taxon>
        <taxon>Viridiplantae</taxon>
        <taxon>Streptophyta</taxon>
        <taxon>Embryophyta</taxon>
        <taxon>Tracheophyta</taxon>
        <taxon>Spermatophyta</taxon>
        <taxon>Magnoliopsida</taxon>
        <taxon>eudicotyledons</taxon>
        <taxon>Gunneridae</taxon>
        <taxon>Pentapetalae</taxon>
        <taxon>asterids</taxon>
        <taxon>campanulids</taxon>
        <taxon>Asterales</taxon>
        <taxon>Asteraceae</taxon>
        <taxon>Cichorioideae</taxon>
        <taxon>Cichorieae</taxon>
        <taxon>Lactucinae</taxon>
        <taxon>Lactuca</taxon>
    </lineage>
</organism>
<reference evidence="1 2" key="1">
    <citation type="submission" date="2022-01" db="EMBL/GenBank/DDBJ databases">
        <authorList>
            <person name="Xiong W."/>
            <person name="Schranz E."/>
        </authorList>
    </citation>
    <scope>NUCLEOTIDE SEQUENCE [LARGE SCALE GENOMIC DNA]</scope>
</reference>
<dbReference type="AlphaFoldDB" id="A0AAU9PM53"/>
<protein>
    <submittedName>
        <fullName evidence="1">Uncharacterized protein</fullName>
    </submittedName>
</protein>
<dbReference type="InterPro" id="IPR025886">
    <property type="entry name" value="PP2-like"/>
</dbReference>
<dbReference type="PANTHER" id="PTHR32278">
    <property type="entry name" value="F-BOX DOMAIN-CONTAINING PROTEIN"/>
    <property type="match status" value="1"/>
</dbReference>
<evidence type="ECO:0000313" key="2">
    <source>
        <dbReference type="Proteomes" id="UP001157418"/>
    </source>
</evidence>
<proteinExistence type="predicted"/>
<dbReference type="PANTHER" id="PTHR32278:SF61">
    <property type="entry name" value="F-BOX DOMAIN, PHLOEM PROTEIN 2-LIKE PROTEIN-RELATED"/>
    <property type="match status" value="1"/>
</dbReference>
<dbReference type="Proteomes" id="UP001157418">
    <property type="component" value="Unassembled WGS sequence"/>
</dbReference>
<name>A0AAU9PM53_9ASTR</name>
<gene>
    <name evidence="1" type="ORF">LVIROSA_LOCUS36551</name>
</gene>
<accession>A0AAU9PM53</accession>
<dbReference type="Pfam" id="PF14299">
    <property type="entry name" value="PP2"/>
    <property type="match status" value="1"/>
</dbReference>